<keyword evidence="8 9" id="KW-0472">Membrane</keyword>
<dbReference type="InterPro" id="IPR017472">
    <property type="entry name" value="Undecaprenyl-P_galact_Ptfrase"/>
</dbReference>
<dbReference type="InterPro" id="IPR017475">
    <property type="entry name" value="EPS_sugar_tfrase"/>
</dbReference>
<evidence type="ECO:0000256" key="6">
    <source>
        <dbReference type="ARBA" id="ARBA00022692"/>
    </source>
</evidence>
<evidence type="ECO:0000256" key="8">
    <source>
        <dbReference type="ARBA" id="ARBA00023136"/>
    </source>
</evidence>
<comment type="caution">
    <text evidence="11">The sequence shown here is derived from an EMBL/GenBank/DDBJ whole genome shotgun (WGS) entry which is preliminary data.</text>
</comment>
<evidence type="ECO:0000256" key="2">
    <source>
        <dbReference type="ARBA" id="ARBA00004236"/>
    </source>
</evidence>
<dbReference type="NCBIfam" id="TIGR03022">
    <property type="entry name" value="WbaP_sugtrans"/>
    <property type="match status" value="1"/>
</dbReference>
<dbReference type="Pfam" id="PF02397">
    <property type="entry name" value="Bac_transf"/>
    <property type="match status" value="1"/>
</dbReference>
<keyword evidence="7 9" id="KW-1133">Transmembrane helix</keyword>
<dbReference type="PANTHER" id="PTHR30576:SF4">
    <property type="entry name" value="UNDECAPRENYL-PHOSPHATE GALACTOSE PHOSPHOTRANSFERASE"/>
    <property type="match status" value="1"/>
</dbReference>
<dbReference type="GO" id="GO:0005886">
    <property type="term" value="C:plasma membrane"/>
    <property type="evidence" value="ECO:0007669"/>
    <property type="project" value="UniProtKB-SubCell"/>
</dbReference>
<proteinExistence type="inferred from homology"/>
<comment type="similarity">
    <text evidence="3">Belongs to the bacterial sugar transferase family.</text>
</comment>
<feature type="transmembrane region" description="Helical" evidence="9">
    <location>
        <begin position="58"/>
        <end position="77"/>
    </location>
</feature>
<keyword evidence="12" id="KW-1185">Reference proteome</keyword>
<comment type="subcellular location">
    <subcellularLocation>
        <location evidence="2">Cell membrane</location>
    </subcellularLocation>
    <subcellularLocation>
        <location evidence="1">Membrane</location>
        <topology evidence="1">Multi-pass membrane protein</topology>
    </subcellularLocation>
</comment>
<keyword evidence="4" id="KW-1003">Cell membrane</keyword>
<evidence type="ECO:0000259" key="10">
    <source>
        <dbReference type="Pfam" id="PF02397"/>
    </source>
</evidence>
<keyword evidence="5" id="KW-0808">Transferase</keyword>
<dbReference type="AlphaFoldDB" id="A0A9X1VQD9"/>
<dbReference type="GO" id="GO:0016780">
    <property type="term" value="F:phosphotransferase activity, for other substituted phosphate groups"/>
    <property type="evidence" value="ECO:0007669"/>
    <property type="project" value="TreeGrafter"/>
</dbReference>
<organism evidence="11 12">
    <name type="scientific">Variovorax terrae</name>
    <dbReference type="NCBI Taxonomy" id="2923278"/>
    <lineage>
        <taxon>Bacteria</taxon>
        <taxon>Pseudomonadati</taxon>
        <taxon>Pseudomonadota</taxon>
        <taxon>Betaproteobacteria</taxon>
        <taxon>Burkholderiales</taxon>
        <taxon>Comamonadaceae</taxon>
        <taxon>Variovorax</taxon>
    </lineage>
</organism>
<reference evidence="11" key="1">
    <citation type="submission" date="2022-03" db="EMBL/GenBank/DDBJ databases">
        <authorList>
            <person name="Woo C.Y."/>
        </authorList>
    </citation>
    <scope>NUCLEOTIDE SEQUENCE</scope>
    <source>
        <strain evidence="11">CYS-02</strain>
    </source>
</reference>
<evidence type="ECO:0000313" key="12">
    <source>
        <dbReference type="Proteomes" id="UP001139447"/>
    </source>
</evidence>
<evidence type="ECO:0000256" key="3">
    <source>
        <dbReference type="ARBA" id="ARBA00006464"/>
    </source>
</evidence>
<evidence type="ECO:0000256" key="9">
    <source>
        <dbReference type="SAM" id="Phobius"/>
    </source>
</evidence>
<evidence type="ECO:0000313" key="11">
    <source>
        <dbReference type="EMBL" id="MCJ0761876.1"/>
    </source>
</evidence>
<dbReference type="Proteomes" id="UP001139447">
    <property type="component" value="Unassembled WGS sequence"/>
</dbReference>
<evidence type="ECO:0000256" key="5">
    <source>
        <dbReference type="ARBA" id="ARBA00022679"/>
    </source>
</evidence>
<feature type="transmembrane region" description="Helical" evidence="9">
    <location>
        <begin position="16"/>
        <end position="38"/>
    </location>
</feature>
<dbReference type="Gene3D" id="3.40.50.720">
    <property type="entry name" value="NAD(P)-binding Rossmann-like Domain"/>
    <property type="match status" value="1"/>
</dbReference>
<dbReference type="RefSeq" id="WP_243303588.1">
    <property type="nucleotide sequence ID" value="NZ_JALGBI010000001.1"/>
</dbReference>
<feature type="transmembrane region" description="Helical" evidence="9">
    <location>
        <begin position="289"/>
        <end position="310"/>
    </location>
</feature>
<feature type="transmembrane region" description="Helical" evidence="9">
    <location>
        <begin position="89"/>
        <end position="110"/>
    </location>
</feature>
<dbReference type="PANTHER" id="PTHR30576">
    <property type="entry name" value="COLANIC BIOSYNTHESIS UDP-GLUCOSE LIPID CARRIER TRANSFERASE"/>
    <property type="match status" value="1"/>
</dbReference>
<keyword evidence="6 9" id="KW-0812">Transmembrane</keyword>
<sequence>MANKPNFNGHRKQIRAAALLLADLAAMFWAWVLAVAVASGVGRAQFSEWFPLSTLGGVVYTLMTLLVVVSLAVGGQYTRRSAFWEETRVAWRLIVMVALVNFALNFFVQLSNTRTVPVLAWAFVLLMLPLGRLLAREWLIRSGYWVRQALMVGAGDNARQACEAVRRERHMGLRVAGLVDMEAGTGASEAGLQPDAMPVHRMDGDLEAMARRLDCEAIVVALDDHMQRQAGPIVGLLHGAQLEIFVVPALQGLPVQGMQAQHFFSNDVLFLRLQHKLFSRSSRWMKRSIDVLVSGALLLLLSPLMAWVVWRIWREDGAPVIYTQPRVGGDGKDFEFIKFRSMVKDADAILESWKTSQPELYRRYEASNFKLPDDPRVLGVGRWIRRASVDELPQLWNVLRGDMSLVGPRPLLRRELSEYLPDAMALYLQVKPGMTGLWQVSGRSSTTFAQRSMLDSWYARNWSLWVDWVILLKTVRVVLTARGAM</sequence>
<dbReference type="NCBIfam" id="TIGR03025">
    <property type="entry name" value="EPS_sugtrans"/>
    <property type="match status" value="1"/>
</dbReference>
<dbReference type="EMBL" id="JALGBI010000001">
    <property type="protein sequence ID" value="MCJ0761876.1"/>
    <property type="molecule type" value="Genomic_DNA"/>
</dbReference>
<feature type="domain" description="Bacterial sugar transferase" evidence="10">
    <location>
        <begin position="286"/>
        <end position="479"/>
    </location>
</feature>
<evidence type="ECO:0000256" key="4">
    <source>
        <dbReference type="ARBA" id="ARBA00022475"/>
    </source>
</evidence>
<dbReference type="InterPro" id="IPR003362">
    <property type="entry name" value="Bact_transf"/>
</dbReference>
<feature type="transmembrane region" description="Helical" evidence="9">
    <location>
        <begin position="116"/>
        <end position="135"/>
    </location>
</feature>
<protein>
    <submittedName>
        <fullName evidence="11">Undecaprenyl-phosphate galactose phosphotransferase WbaP</fullName>
    </submittedName>
</protein>
<accession>A0A9X1VQD9</accession>
<dbReference type="GO" id="GO:0000271">
    <property type="term" value="P:polysaccharide biosynthetic process"/>
    <property type="evidence" value="ECO:0007669"/>
    <property type="project" value="InterPro"/>
</dbReference>
<name>A0A9X1VQD9_9BURK</name>
<gene>
    <name evidence="11" type="primary">wbaP</name>
    <name evidence="11" type="ORF">MMF98_01510</name>
</gene>
<evidence type="ECO:0000256" key="7">
    <source>
        <dbReference type="ARBA" id="ARBA00022989"/>
    </source>
</evidence>
<evidence type="ECO:0000256" key="1">
    <source>
        <dbReference type="ARBA" id="ARBA00004141"/>
    </source>
</evidence>